<gene>
    <name evidence="2" type="ORF">C7T94_07350</name>
</gene>
<keyword evidence="3" id="KW-1185">Reference proteome</keyword>
<organism evidence="2 3">
    <name type="scientific">Pedobacter yulinensis</name>
    <dbReference type="NCBI Taxonomy" id="2126353"/>
    <lineage>
        <taxon>Bacteria</taxon>
        <taxon>Pseudomonadati</taxon>
        <taxon>Bacteroidota</taxon>
        <taxon>Sphingobacteriia</taxon>
        <taxon>Sphingobacteriales</taxon>
        <taxon>Sphingobacteriaceae</taxon>
        <taxon>Pedobacter</taxon>
    </lineage>
</organism>
<dbReference type="RefSeq" id="WP_107214746.1">
    <property type="nucleotide sequence ID" value="NZ_KZ686269.1"/>
</dbReference>
<comment type="caution">
    <text evidence="2">The sequence shown here is derived from an EMBL/GenBank/DDBJ whole genome shotgun (WGS) entry which is preliminary data.</text>
</comment>
<evidence type="ECO:0000256" key="1">
    <source>
        <dbReference type="SAM" id="Phobius"/>
    </source>
</evidence>
<keyword evidence="1" id="KW-0812">Transmembrane</keyword>
<name>A0A2T3HJ58_9SPHI</name>
<proteinExistence type="predicted"/>
<dbReference type="OrthoDB" id="794917at2"/>
<evidence type="ECO:0000313" key="3">
    <source>
        <dbReference type="Proteomes" id="UP000240912"/>
    </source>
</evidence>
<feature type="transmembrane region" description="Helical" evidence="1">
    <location>
        <begin position="67"/>
        <end position="87"/>
    </location>
</feature>
<accession>A0A2T3HJ58</accession>
<reference evidence="2 3" key="1">
    <citation type="submission" date="2018-03" db="EMBL/GenBank/DDBJ databases">
        <authorList>
            <person name="Keele B.F."/>
        </authorList>
    </citation>
    <scope>NUCLEOTIDE SEQUENCE [LARGE SCALE GENOMIC DNA]</scope>
    <source>
        <strain evidence="2 3">YL28-9</strain>
    </source>
</reference>
<dbReference type="Proteomes" id="UP000240912">
    <property type="component" value="Unassembled WGS sequence"/>
</dbReference>
<dbReference type="InterPro" id="IPR036259">
    <property type="entry name" value="MFS_trans_sf"/>
</dbReference>
<keyword evidence="1" id="KW-1133">Transmembrane helix</keyword>
<dbReference type="SUPFAM" id="SSF103473">
    <property type="entry name" value="MFS general substrate transporter"/>
    <property type="match status" value="1"/>
</dbReference>
<dbReference type="EMBL" id="PYLS01000005">
    <property type="protein sequence ID" value="PST82486.1"/>
    <property type="molecule type" value="Genomic_DNA"/>
</dbReference>
<sequence>MQEFDQLKALWQGHEVEVKLTADEMLRQAKKEVNSLKTRSVMNIAGMLASVVIIALIPAFYDFQSWTSYAGVGITIFTILIFTVILFNDYRLISRSNYTQHPNRFLDTLKVYQLNRFRLYNSLYWFYTVALSVGIVFYLYEILDYFPLVMQAALILVTLGWMVFCSTILRKAVIRRERERIGLLIEKFERISEQFNEK</sequence>
<feature type="transmembrane region" description="Helical" evidence="1">
    <location>
        <begin position="146"/>
        <end position="169"/>
    </location>
</feature>
<protein>
    <submittedName>
        <fullName evidence="2">Uncharacterized protein</fullName>
    </submittedName>
</protein>
<keyword evidence="1" id="KW-0472">Membrane</keyword>
<feature type="transmembrane region" description="Helical" evidence="1">
    <location>
        <begin position="40"/>
        <end position="61"/>
    </location>
</feature>
<feature type="transmembrane region" description="Helical" evidence="1">
    <location>
        <begin position="123"/>
        <end position="140"/>
    </location>
</feature>
<dbReference type="AlphaFoldDB" id="A0A2T3HJ58"/>
<evidence type="ECO:0000313" key="2">
    <source>
        <dbReference type="EMBL" id="PST82486.1"/>
    </source>
</evidence>